<dbReference type="Gene3D" id="3.90.1150.30">
    <property type="match status" value="1"/>
</dbReference>
<comment type="caution">
    <text evidence="1">The sequence shown here is derived from an EMBL/GenBank/DDBJ whole genome shotgun (WGS) entry which is preliminary data.</text>
</comment>
<dbReference type="PANTHER" id="PTHR35145:SF1">
    <property type="entry name" value="CYTOPLASMIC PROTEIN"/>
    <property type="match status" value="1"/>
</dbReference>
<protein>
    <submittedName>
        <fullName evidence="1">Putative DNA-binding protein (MmcQ/YjbR family)</fullName>
    </submittedName>
</protein>
<proteinExistence type="predicted"/>
<evidence type="ECO:0000313" key="2">
    <source>
        <dbReference type="Proteomes" id="UP000236959"/>
    </source>
</evidence>
<sequence>MTRDEFDAFCRRLPATTHVVQWGNASVWKVGGKIFAICSTWGEGDFPRFSFKCSDISYALLIQQEGLIPAPYLARAKWVQMEEDGALDDDSLKAYIEAAHKIISAKLTRKQRNELGLAV</sequence>
<dbReference type="InterPro" id="IPR007351">
    <property type="entry name" value="YjbR"/>
</dbReference>
<dbReference type="Pfam" id="PF04237">
    <property type="entry name" value="YjbR"/>
    <property type="match status" value="1"/>
</dbReference>
<dbReference type="Proteomes" id="UP000236959">
    <property type="component" value="Unassembled WGS sequence"/>
</dbReference>
<dbReference type="AlphaFoldDB" id="A0A2S3V346"/>
<organism evidence="1 2">
    <name type="scientific">Roseibium marinum</name>
    <dbReference type="NCBI Taxonomy" id="281252"/>
    <lineage>
        <taxon>Bacteria</taxon>
        <taxon>Pseudomonadati</taxon>
        <taxon>Pseudomonadota</taxon>
        <taxon>Alphaproteobacteria</taxon>
        <taxon>Hyphomicrobiales</taxon>
        <taxon>Stappiaceae</taxon>
        <taxon>Roseibium</taxon>
    </lineage>
</organism>
<reference evidence="1 2" key="1">
    <citation type="submission" date="2018-01" db="EMBL/GenBank/DDBJ databases">
        <title>Genomic Encyclopedia of Archaeal and Bacterial Type Strains, Phase II (KMG-II): from individual species to whole genera.</title>
        <authorList>
            <person name="Goeker M."/>
        </authorList>
    </citation>
    <scope>NUCLEOTIDE SEQUENCE [LARGE SCALE GENOMIC DNA]</scope>
    <source>
        <strain evidence="1 2">DSM 17023</strain>
    </source>
</reference>
<gene>
    <name evidence="1" type="ORF">CLV41_101645</name>
</gene>
<dbReference type="GO" id="GO:0003677">
    <property type="term" value="F:DNA binding"/>
    <property type="evidence" value="ECO:0007669"/>
    <property type="project" value="UniProtKB-KW"/>
</dbReference>
<dbReference type="RefSeq" id="WP_103220805.1">
    <property type="nucleotide sequence ID" value="NZ_PPCN01000001.1"/>
</dbReference>
<dbReference type="InterPro" id="IPR038056">
    <property type="entry name" value="YjbR-like_sf"/>
</dbReference>
<dbReference type="PANTHER" id="PTHR35145">
    <property type="entry name" value="CYTOPLASMIC PROTEIN-RELATED"/>
    <property type="match status" value="1"/>
</dbReference>
<accession>A0A2S3V346</accession>
<name>A0A2S3V346_9HYPH</name>
<dbReference type="InterPro" id="IPR058532">
    <property type="entry name" value="YjbR/MT2646/Rv2570-like"/>
</dbReference>
<keyword evidence="2" id="KW-1185">Reference proteome</keyword>
<evidence type="ECO:0000313" key="1">
    <source>
        <dbReference type="EMBL" id="POF34193.1"/>
    </source>
</evidence>
<keyword evidence="1" id="KW-0238">DNA-binding</keyword>
<dbReference type="EMBL" id="PPCN01000001">
    <property type="protein sequence ID" value="POF34193.1"/>
    <property type="molecule type" value="Genomic_DNA"/>
</dbReference>
<dbReference type="OrthoDB" id="9804614at2"/>
<dbReference type="SUPFAM" id="SSF142906">
    <property type="entry name" value="YjbR-like"/>
    <property type="match status" value="1"/>
</dbReference>